<protein>
    <submittedName>
        <fullName evidence="3">ATP-binding protein</fullName>
    </submittedName>
</protein>
<dbReference type="InterPro" id="IPR032834">
    <property type="entry name" value="NatK-like_C"/>
</dbReference>
<proteinExistence type="predicted"/>
<evidence type="ECO:0000313" key="3">
    <source>
        <dbReference type="EMBL" id="TQQ84278.1"/>
    </source>
</evidence>
<keyword evidence="3" id="KW-0067">ATP-binding</keyword>
<gene>
    <name evidence="3" type="ORF">EXD82_07285</name>
</gene>
<keyword evidence="3" id="KW-0547">Nucleotide-binding</keyword>
<feature type="transmembrane region" description="Helical" evidence="1">
    <location>
        <begin position="193"/>
        <end position="214"/>
    </location>
</feature>
<dbReference type="OrthoDB" id="1749546at2"/>
<keyword evidence="1" id="KW-0812">Transmembrane</keyword>
<dbReference type="SUPFAM" id="SSF55874">
    <property type="entry name" value="ATPase domain of HSP90 chaperone/DNA topoisomerase II/histidine kinase"/>
    <property type="match status" value="1"/>
</dbReference>
<evidence type="ECO:0000313" key="4">
    <source>
        <dbReference type="Proteomes" id="UP000317863"/>
    </source>
</evidence>
<feature type="transmembrane region" description="Helical" evidence="1">
    <location>
        <begin position="39"/>
        <end position="57"/>
    </location>
</feature>
<feature type="domain" description="Sensor histidine kinase NatK-like C-terminal" evidence="2">
    <location>
        <begin position="331"/>
        <end position="435"/>
    </location>
</feature>
<dbReference type="Gene3D" id="3.30.565.10">
    <property type="entry name" value="Histidine kinase-like ATPase, C-terminal domain"/>
    <property type="match status" value="1"/>
</dbReference>
<keyword evidence="1" id="KW-1133">Transmembrane helix</keyword>
<dbReference type="Proteomes" id="UP000317863">
    <property type="component" value="Unassembled WGS sequence"/>
</dbReference>
<dbReference type="RefSeq" id="WP_142536258.1">
    <property type="nucleotide sequence ID" value="NZ_SGJB01000012.1"/>
</dbReference>
<feature type="transmembrane region" description="Helical" evidence="1">
    <location>
        <begin position="63"/>
        <end position="80"/>
    </location>
</feature>
<dbReference type="GO" id="GO:0005524">
    <property type="term" value="F:ATP binding"/>
    <property type="evidence" value="ECO:0007669"/>
    <property type="project" value="UniProtKB-KW"/>
</dbReference>
<dbReference type="GO" id="GO:0042802">
    <property type="term" value="F:identical protein binding"/>
    <property type="evidence" value="ECO:0007669"/>
    <property type="project" value="TreeGrafter"/>
</dbReference>
<evidence type="ECO:0000256" key="1">
    <source>
        <dbReference type="SAM" id="Phobius"/>
    </source>
</evidence>
<evidence type="ECO:0000259" key="2">
    <source>
        <dbReference type="Pfam" id="PF14501"/>
    </source>
</evidence>
<name>A0A544QUA4_9FIRM</name>
<sequence length="437" mass="50320">MLENNIFWIVRCIIATAIEWTVFGFLIDGISERKRSKTLLNISVLFSVCISVFIKNISRDININLAAYILMGLIIYSINYRTPKLECIFISLLYWVMAVGLDIAGTGIVVFINDIRDMSVLNTDIFYNLEIMVISKPFLILLSPIVKTLKIDISIRKKDFLLLSIPIVANVAGITFIFGYILKDRNINSLDQIFTLTISTAFLFSNVALMGIIARIMKEEKIRSEYEIIKEKINAQHKYYLSMKESQDKIKRLYHDMNNHIMCIQNIYGENEQANRYIRDIKKKIEDCRYTIDSGNMILDIILKEKKDICDKNNIDIIIDINFSNCDFIDSADVCSIFSNMLDNAIEACMKIDYKDKKRKIVLRGTTVKKMFVIRCENTKVNNIKSIGGRLVTDKKDSFVHGIGIHSIKSSVENYDGNVEIISDEDIFRMLIYIPLC</sequence>
<reference evidence="3 4" key="1">
    <citation type="submission" date="2019-02" db="EMBL/GenBank/DDBJ databases">
        <title>Peptostreptococcaceae bacterium ZHW00191 nov., a new bacterium isolated from the human gut.</title>
        <authorList>
            <person name="Zhou H.-W."/>
            <person name="Chen X.-J."/>
        </authorList>
    </citation>
    <scope>NUCLEOTIDE SEQUENCE [LARGE SCALE GENOMIC DNA]</scope>
    <source>
        <strain evidence="3 4">ZHW00191</strain>
    </source>
</reference>
<organism evidence="3 4">
    <name type="scientific">Peptacetobacter hominis</name>
    <dbReference type="NCBI Taxonomy" id="2743610"/>
    <lineage>
        <taxon>Bacteria</taxon>
        <taxon>Bacillati</taxon>
        <taxon>Bacillota</taxon>
        <taxon>Clostridia</taxon>
        <taxon>Peptostreptococcales</taxon>
        <taxon>Peptostreptococcaceae</taxon>
        <taxon>Peptacetobacter</taxon>
    </lineage>
</organism>
<dbReference type="AlphaFoldDB" id="A0A544QUA4"/>
<comment type="caution">
    <text evidence="3">The sequence shown here is derived from an EMBL/GenBank/DDBJ whole genome shotgun (WGS) entry which is preliminary data.</text>
</comment>
<keyword evidence="4" id="KW-1185">Reference proteome</keyword>
<dbReference type="PANTHER" id="PTHR40448">
    <property type="entry name" value="TWO-COMPONENT SENSOR HISTIDINE KINASE"/>
    <property type="match status" value="1"/>
</dbReference>
<accession>A0A544QUA4</accession>
<feature type="transmembrane region" description="Helical" evidence="1">
    <location>
        <begin position="160"/>
        <end position="181"/>
    </location>
</feature>
<keyword evidence="1" id="KW-0472">Membrane</keyword>
<dbReference type="EMBL" id="SGJB01000012">
    <property type="protein sequence ID" value="TQQ84278.1"/>
    <property type="molecule type" value="Genomic_DNA"/>
</dbReference>
<dbReference type="PANTHER" id="PTHR40448:SF1">
    <property type="entry name" value="TWO-COMPONENT SENSOR HISTIDINE KINASE"/>
    <property type="match status" value="1"/>
</dbReference>
<feature type="transmembrane region" description="Helical" evidence="1">
    <location>
        <begin position="92"/>
        <end position="113"/>
    </location>
</feature>
<dbReference type="CDD" id="cd16935">
    <property type="entry name" value="HATPase_AgrC-ComD-like"/>
    <property type="match status" value="1"/>
</dbReference>
<dbReference type="Pfam" id="PF14501">
    <property type="entry name" value="HATPase_c_5"/>
    <property type="match status" value="1"/>
</dbReference>
<feature type="transmembrane region" description="Helical" evidence="1">
    <location>
        <begin position="6"/>
        <end position="27"/>
    </location>
</feature>
<dbReference type="InterPro" id="IPR036890">
    <property type="entry name" value="HATPase_C_sf"/>
</dbReference>